<feature type="region of interest" description="Disordered" evidence="1">
    <location>
        <begin position="1513"/>
        <end position="1578"/>
    </location>
</feature>
<dbReference type="CDD" id="cd05162">
    <property type="entry name" value="PWWP"/>
    <property type="match status" value="1"/>
</dbReference>
<organism evidence="3 4">
    <name type="scientific">Citrullus colocynthis</name>
    <name type="common">colocynth</name>
    <dbReference type="NCBI Taxonomy" id="252529"/>
    <lineage>
        <taxon>Eukaryota</taxon>
        <taxon>Viridiplantae</taxon>
        <taxon>Streptophyta</taxon>
        <taxon>Embryophyta</taxon>
        <taxon>Tracheophyta</taxon>
        <taxon>Spermatophyta</taxon>
        <taxon>Magnoliopsida</taxon>
        <taxon>eudicotyledons</taxon>
        <taxon>Gunneridae</taxon>
        <taxon>Pentapetalae</taxon>
        <taxon>rosids</taxon>
        <taxon>fabids</taxon>
        <taxon>Cucurbitales</taxon>
        <taxon>Cucurbitaceae</taxon>
        <taxon>Benincaseae</taxon>
        <taxon>Citrullus</taxon>
    </lineage>
</organism>
<keyword evidence="4" id="KW-1185">Reference proteome</keyword>
<feature type="compositionally biased region" description="Polar residues" evidence="1">
    <location>
        <begin position="1754"/>
        <end position="1773"/>
    </location>
</feature>
<feature type="compositionally biased region" description="Basic and acidic residues" evidence="1">
    <location>
        <begin position="366"/>
        <end position="375"/>
    </location>
</feature>
<dbReference type="Gene3D" id="2.30.30.140">
    <property type="match status" value="1"/>
</dbReference>
<feature type="region of interest" description="Disordered" evidence="1">
    <location>
        <begin position="1658"/>
        <end position="1852"/>
    </location>
</feature>
<sequence>MEEPDERDASGSVSESTVTAREHLVDDSGVSVSKDGVQSSLSEEVGRPEGVDGACNGGGEDIMVEVLGSDVYFDGVCTDRTAGNLDGGSTGEEPSVERDGISPCGDAGVVDEPDVGVSVGIESEGVSGVRESIEGTSQEGVEGDERAVDAMVLYNDAGADDSSIVAGHVDRETEAAHVEEENTGSNEAMDVDTQVVSSQDNLVHNSPDDKVLNNEEPQRVEVHSEQSRSSPTENGFVEDLVHADGGTQLVKEEASISDGDESLEKGTGQRSVEEEQVIDTPVDLQGTGLGASAVDARSSGIKTSTSSADGSENPNSQGQGATEKDPDMLPEKDLNAEVVSQSDGSGKDHSNLERDESCIAETEQGDIGKSDHIDDQNQVAGGAELPNSILTHGKKISGDEKLGLCAGPKSVEVPEIAAQTLDSENLKPSIAVPESVVKSDPFIAVTEHVVSTDSASSSQPNDDAEVDVTTENDGKVLAPGVAVSAENEQSLIGKIECRNVEPDSQSNGQGGGIGIEVEENAVIDNNLADFETVEEMEVDQNFNANQMGLHGEEEMEDVTGIDNDDQIESSVQLHQARYHLPSENEGDFSVSDLVWGKVRSHPWWPGQIFDPSDSSDKAMKYYKKDYFLVAYFGDRTFAWNEVSHLKPFRTHFSQEEMQSHSEAFQNSVECALEEVSRRSELGLACACTPKEAYDMIKCQIIENAGIREESSRRYGVDKSASATSFEPAKLIEYIRDLAKFPCDGSDRLELVIAKAQLTAFYRLKGYCGLPQFQFGGLPQFQFCGGLADNDLDSFGIEMQSSDFVHHAAPCQDDAQTSPCKEKLEGRSNSYHKRKHNLKDGFYPKKKEKSLYELMGENFDNIDGENWSDARNTSTLVSPSSKRRKTVEHPIEDSGAPDGRKTISVAKVSATAPLKQSFKIGDCIRRVASQLTGTPPIVKSNSERFQKPDGSFDGNALYESDVFLQNFDDAQRGRVNFPPEYSSLDELLGQLQLVASDPMKEYSFLNVIVSFFTDFRDSLILRQQPGIEEVMDRISGKRKAQFTSTVASPQTFEFEDMSDTYWTDRVIQNGTEVQPPRKNRKRDYQLAVAEPEKALQGSRRPYKKRHSAGNHAMSAEKFTSSVYQPSPAELVMNFSEVDSVPSEKTLNNMFRRFGPLRESETEVDREGGRARVVFKKSSDAEIAYSSAGRFSIFGPRLVNYQLSYTPSTLFKASPIPRLQDQEMHLDLSTTQFQEMQLDLSSFHDHEMQLDLSSIHDQDMQLDLSTIEYQEMESVLGSHHDQESKPNYTAHLGEMQDGFSTIQYDRQSDLSSMHDQELPTVFVSNQETQSVPVTSQDQELHHNFTSTQLAEMQADHTLTPPHHDEPPVSASAPEQNMPPVFATIKQEKPQPAITTLQEESQSVLGIIQEQETHTIVDTAQLGRMQADLNPTHHEMQTVPATSLEQETQPVFAMIQEGTQPVLAPSQEQEKVAIIGTTTVRHKEEQPVPSVPQEQDMQPVLATVQENEMLPVLTSAQNHVREPLTTSEELSGEPVPAMTEGQETQHALGSMTGHEEDDVVGTKEQETQSVTPATHEQGDTEPVVLMGDEAEGETQLAPGFAEGQETQVLDTMEGHESEHDLGASEQATQPVNVADEPDDTQPLVLAGEEAQEHSQPILASTQELETQPDCTSAQELEHNEDSMQGQELQPDHMTTEEEHDSLTSQVQDVQSNHATELEQDLLPDNTANEVPDVQCENDMNQEQELHGNDTDQEQEVQHGNNSNQEQEMQYDIPTNQEQEKEDGNATDQEQEKQWDNPTDQEQGKLCDNAANNEQEKQVDNATEQEQEQEMQCDNAMSQEQEMQCDNPSSPEQQMQCDNLTSHDQEMQCENATSQDKEMQCDNVTSQEQEMHCDNSTSEEQEKQCDNATSQEQETQCDNATSQEQEMEGDNDADKEHVVQSGEAASNEPAQSDGEQELQADHDATNQEQETQSNFGTQESEIESDVEKHPTQDQIMQPDLAAVPDSDTYTDPVPTKDQEMQPDISSLGKNTD</sequence>
<dbReference type="EMBL" id="OZ021736">
    <property type="protein sequence ID" value="CAK9315136.1"/>
    <property type="molecule type" value="Genomic_DNA"/>
</dbReference>
<feature type="compositionally biased region" description="Basic and acidic residues" evidence="1">
    <location>
        <begin position="322"/>
        <end position="335"/>
    </location>
</feature>
<evidence type="ECO:0000313" key="4">
    <source>
        <dbReference type="Proteomes" id="UP001642487"/>
    </source>
</evidence>
<protein>
    <recommendedName>
        <fullName evidence="2">PWWP domain-containing protein</fullName>
    </recommendedName>
</protein>
<feature type="region of interest" description="Disordered" evidence="1">
    <location>
        <begin position="1864"/>
        <end position="2028"/>
    </location>
</feature>
<accession>A0ABP0Y3X3</accession>
<evidence type="ECO:0000259" key="2">
    <source>
        <dbReference type="PROSITE" id="PS50812"/>
    </source>
</evidence>
<name>A0ABP0Y3X3_9ROSI</name>
<feature type="region of interest" description="Disordered" evidence="1">
    <location>
        <begin position="869"/>
        <end position="898"/>
    </location>
</feature>
<dbReference type="PROSITE" id="PS50812">
    <property type="entry name" value="PWWP"/>
    <property type="match status" value="1"/>
</dbReference>
<reference evidence="3 4" key="1">
    <citation type="submission" date="2024-03" db="EMBL/GenBank/DDBJ databases">
        <authorList>
            <person name="Gkanogiannis A."/>
            <person name="Becerra Lopez-Lavalle L."/>
        </authorList>
    </citation>
    <scope>NUCLEOTIDE SEQUENCE [LARGE SCALE GENOMIC DNA]</scope>
</reference>
<feature type="region of interest" description="Disordered" evidence="1">
    <location>
        <begin position="201"/>
        <end position="234"/>
    </location>
</feature>
<evidence type="ECO:0000313" key="3">
    <source>
        <dbReference type="EMBL" id="CAK9315136.1"/>
    </source>
</evidence>
<dbReference type="InterPro" id="IPR053063">
    <property type="entry name" value="PWWP_domain_containing_PDP"/>
</dbReference>
<feature type="compositionally biased region" description="Polar residues" evidence="1">
    <location>
        <begin position="1878"/>
        <end position="1894"/>
    </location>
</feature>
<feature type="compositionally biased region" description="Polar residues" evidence="1">
    <location>
        <begin position="1658"/>
        <end position="1671"/>
    </location>
</feature>
<dbReference type="PANTHER" id="PTHR42851:SF4">
    <property type="entry name" value="PWWP DOMAIN-CONTAINING PROTEIN"/>
    <property type="match status" value="1"/>
</dbReference>
<feature type="compositionally biased region" description="Polar residues" evidence="1">
    <location>
        <begin position="1699"/>
        <end position="1711"/>
    </location>
</feature>
<dbReference type="Proteomes" id="UP001642487">
    <property type="component" value="Chromosome 2"/>
</dbReference>
<dbReference type="Pfam" id="PF00855">
    <property type="entry name" value="PWWP"/>
    <property type="match status" value="1"/>
</dbReference>
<feature type="compositionally biased region" description="Polar residues" evidence="1">
    <location>
        <begin position="300"/>
        <end position="320"/>
    </location>
</feature>
<feature type="compositionally biased region" description="Basic and acidic residues" evidence="1">
    <location>
        <begin position="345"/>
        <end position="357"/>
    </location>
</feature>
<gene>
    <name evidence="3" type="ORF">CITCOLO1_LOCUS6917</name>
</gene>
<feature type="compositionally biased region" description="Polar residues" evidence="1">
    <location>
        <begin position="1828"/>
        <end position="1852"/>
    </location>
</feature>
<feature type="region of interest" description="Disordered" evidence="1">
    <location>
        <begin position="1"/>
        <end position="56"/>
    </location>
</feature>
<feature type="compositionally biased region" description="Polar residues" evidence="1">
    <location>
        <begin position="2019"/>
        <end position="2028"/>
    </location>
</feature>
<feature type="compositionally biased region" description="Basic and acidic residues" evidence="1">
    <location>
        <begin position="1774"/>
        <end position="1791"/>
    </location>
</feature>
<feature type="region of interest" description="Disordered" evidence="1">
    <location>
        <begin position="252"/>
        <end position="386"/>
    </location>
</feature>
<feature type="compositionally biased region" description="Polar residues" evidence="1">
    <location>
        <begin position="1513"/>
        <end position="1526"/>
    </location>
</feature>
<feature type="region of interest" description="Disordered" evidence="1">
    <location>
        <begin position="83"/>
        <end position="113"/>
    </location>
</feature>
<feature type="compositionally biased region" description="Polar residues" evidence="1">
    <location>
        <begin position="869"/>
        <end position="879"/>
    </location>
</feature>
<dbReference type="SMART" id="SM00293">
    <property type="entry name" value="PWWP"/>
    <property type="match status" value="1"/>
</dbReference>
<dbReference type="PANTHER" id="PTHR42851">
    <property type="entry name" value="ALDOLASE-RELATED"/>
    <property type="match status" value="1"/>
</dbReference>
<feature type="compositionally biased region" description="Basic and acidic residues" evidence="1">
    <location>
        <begin position="206"/>
        <end position="226"/>
    </location>
</feature>
<dbReference type="InterPro" id="IPR000313">
    <property type="entry name" value="PWWP_dom"/>
</dbReference>
<dbReference type="SUPFAM" id="SSF63748">
    <property type="entry name" value="Tudor/PWWP/MBT"/>
    <property type="match status" value="1"/>
</dbReference>
<feature type="compositionally biased region" description="Polar residues" evidence="1">
    <location>
        <begin position="1962"/>
        <end position="1975"/>
    </location>
</feature>
<feature type="domain" description="PWWP" evidence="2">
    <location>
        <begin position="590"/>
        <end position="651"/>
    </location>
</feature>
<dbReference type="CDD" id="cd00590">
    <property type="entry name" value="RRM_SF"/>
    <property type="match status" value="1"/>
</dbReference>
<evidence type="ECO:0000256" key="1">
    <source>
        <dbReference type="SAM" id="MobiDB-lite"/>
    </source>
</evidence>
<proteinExistence type="predicted"/>
<feature type="compositionally biased region" description="Polar residues" evidence="1">
    <location>
        <begin position="1902"/>
        <end position="1920"/>
    </location>
</feature>